<sequence>MVKRSMNECNMGRNSPTAIKSAVDAEALARGCSTVEGDLTISAGASGDDGIRLDGVKSIDGGIHIQDCPNRCAGFTAGTISSSTLESVGGDIQISDVGGLKSLLFPALREVRGKITLENLVELQSLDLTNLKSVNESFIIAGAPELANLTAPPEGFDVTGDPARVRVWDVGLGSVDSFLIAPSNAHTRDISVSRIPNVVYAELATSNGGTVAIEGNGHLTLGLGNFRNISENGLLMPAHIETLNVSGLSDIRWSSSNSQSRPGEYYTLGALSVRDNRLLTSLPMFWEGIDSLEISRNDALAELAFPRSPEAARAVASSLRNISIRENPKLELGTTAEDGKWNGTVATTSWIWPTVDLETLMLSGVVHDTFFRPLEKIHGLTTSSSPNPAKPRVLDTFALTSTVAAFHCGTIDQMRMHGVFVGGYTCNGNSVDMVPPHHNAAVRARGVFGEGRKMMALVVSMLWIVLGRGWLDV</sequence>
<accession>A0ABR1X4K4</accession>
<name>A0ABR1X4K4_9PEZI</name>
<keyword evidence="2" id="KW-1185">Reference proteome</keyword>
<proteinExistence type="predicted"/>
<dbReference type="SUPFAM" id="SSF52058">
    <property type="entry name" value="L domain-like"/>
    <property type="match status" value="1"/>
</dbReference>
<evidence type="ECO:0000313" key="2">
    <source>
        <dbReference type="Proteomes" id="UP001433268"/>
    </source>
</evidence>
<comment type="caution">
    <text evidence="1">The sequence shown here is derived from an EMBL/GenBank/DDBJ whole genome shotgun (WGS) entry which is preliminary data.</text>
</comment>
<evidence type="ECO:0000313" key="1">
    <source>
        <dbReference type="EMBL" id="KAK8090322.1"/>
    </source>
</evidence>
<dbReference type="Gene3D" id="3.80.20.20">
    <property type="entry name" value="Receptor L-domain"/>
    <property type="match status" value="1"/>
</dbReference>
<dbReference type="RefSeq" id="XP_066673216.1">
    <property type="nucleotide sequence ID" value="XM_066809598.1"/>
</dbReference>
<reference evidence="1 2" key="1">
    <citation type="submission" date="2023-01" db="EMBL/GenBank/DDBJ databases">
        <title>Analysis of 21 Apiospora genomes using comparative genomics revels a genus with tremendous synthesis potential of carbohydrate active enzymes and secondary metabolites.</title>
        <authorList>
            <person name="Sorensen T."/>
        </authorList>
    </citation>
    <scope>NUCLEOTIDE SEQUENCE [LARGE SCALE GENOMIC DNA]</scope>
    <source>
        <strain evidence="1 2">CBS 114990</strain>
    </source>
</reference>
<protein>
    <submittedName>
        <fullName evidence="1">Uncharacterized protein</fullName>
    </submittedName>
</protein>
<dbReference type="EMBL" id="JAQQWN010000004">
    <property type="protein sequence ID" value="KAK8090322.1"/>
    <property type="molecule type" value="Genomic_DNA"/>
</dbReference>
<dbReference type="GeneID" id="92042658"/>
<gene>
    <name evidence="1" type="ORF">PG997_005283</name>
</gene>
<dbReference type="InterPro" id="IPR036941">
    <property type="entry name" value="Rcpt_L-dom_sf"/>
</dbReference>
<dbReference type="Proteomes" id="UP001433268">
    <property type="component" value="Unassembled WGS sequence"/>
</dbReference>
<organism evidence="1 2">
    <name type="scientific">Apiospora hydei</name>
    <dbReference type="NCBI Taxonomy" id="1337664"/>
    <lineage>
        <taxon>Eukaryota</taxon>
        <taxon>Fungi</taxon>
        <taxon>Dikarya</taxon>
        <taxon>Ascomycota</taxon>
        <taxon>Pezizomycotina</taxon>
        <taxon>Sordariomycetes</taxon>
        <taxon>Xylariomycetidae</taxon>
        <taxon>Amphisphaeriales</taxon>
        <taxon>Apiosporaceae</taxon>
        <taxon>Apiospora</taxon>
    </lineage>
</organism>